<accession>A0A4S4KGW8</accession>
<protein>
    <submittedName>
        <fullName evidence="2">Uncharacterized protein</fullName>
    </submittedName>
</protein>
<dbReference type="Gene3D" id="2.60.120.260">
    <property type="entry name" value="Galactose-binding domain-like"/>
    <property type="match status" value="1"/>
</dbReference>
<keyword evidence="3" id="KW-1185">Reference proteome</keyword>
<sequence length="296" mass="30517">MSIVVVDDFSNNPDLNYVGDWTHLFSIGGATNNTVSYSQTVGSYIEFVFNGTGIGVAGTVLPMSHNSTPPISTYVVDDSAPTSFTSPDNATQEEFDVTFFLLNSISAGAHKLVINVTRASDDAPFLFDYLGYVPPPSATANSTSSMSSFSSPTLTPTTSATNPSSSHSSTPVGAIVGGVIGEIKPSPVEGPVVSQFPAAPESTAPPESIDPPTVASGSYFPSTVAGSSNNGSTANLVPPPQRSGKAAQVAPSQSAVFHADSGVRFTPTGEPSSSRDVPPPPPTEIPDEIPPMYTEN</sequence>
<organism evidence="2 3">
    <name type="scientific">Hermanssonia centrifuga</name>
    <dbReference type="NCBI Taxonomy" id="98765"/>
    <lineage>
        <taxon>Eukaryota</taxon>
        <taxon>Fungi</taxon>
        <taxon>Dikarya</taxon>
        <taxon>Basidiomycota</taxon>
        <taxon>Agaricomycotina</taxon>
        <taxon>Agaricomycetes</taxon>
        <taxon>Polyporales</taxon>
        <taxon>Meruliaceae</taxon>
        <taxon>Hermanssonia</taxon>
    </lineage>
</organism>
<dbReference type="Proteomes" id="UP000309038">
    <property type="component" value="Unassembled WGS sequence"/>
</dbReference>
<evidence type="ECO:0000313" key="2">
    <source>
        <dbReference type="EMBL" id="THG97495.1"/>
    </source>
</evidence>
<evidence type="ECO:0000256" key="1">
    <source>
        <dbReference type="SAM" id="MobiDB-lite"/>
    </source>
</evidence>
<dbReference type="EMBL" id="SGPJ01000164">
    <property type="protein sequence ID" value="THG97495.1"/>
    <property type="molecule type" value="Genomic_DNA"/>
</dbReference>
<evidence type="ECO:0000313" key="3">
    <source>
        <dbReference type="Proteomes" id="UP000309038"/>
    </source>
</evidence>
<feature type="compositionally biased region" description="Polar residues" evidence="1">
    <location>
        <begin position="215"/>
        <end position="235"/>
    </location>
</feature>
<feature type="region of interest" description="Disordered" evidence="1">
    <location>
        <begin position="140"/>
        <end position="173"/>
    </location>
</feature>
<gene>
    <name evidence="2" type="ORF">EW026_g4515</name>
</gene>
<dbReference type="AlphaFoldDB" id="A0A4S4KGW8"/>
<name>A0A4S4KGW8_9APHY</name>
<feature type="region of interest" description="Disordered" evidence="1">
    <location>
        <begin position="191"/>
        <end position="296"/>
    </location>
</feature>
<comment type="caution">
    <text evidence="2">The sequence shown here is derived from an EMBL/GenBank/DDBJ whole genome shotgun (WGS) entry which is preliminary data.</text>
</comment>
<reference evidence="2 3" key="1">
    <citation type="submission" date="2019-02" db="EMBL/GenBank/DDBJ databases">
        <title>Genome sequencing of the rare red list fungi Phlebia centrifuga.</title>
        <authorList>
            <person name="Buettner E."/>
            <person name="Kellner H."/>
        </authorList>
    </citation>
    <scope>NUCLEOTIDE SEQUENCE [LARGE SCALE GENOMIC DNA]</scope>
    <source>
        <strain evidence="2 3">DSM 108282</strain>
    </source>
</reference>
<feature type="compositionally biased region" description="Low complexity" evidence="1">
    <location>
        <begin position="197"/>
        <end position="207"/>
    </location>
</feature>
<proteinExistence type="predicted"/>